<dbReference type="EMBL" id="FUWW01000002">
    <property type="protein sequence ID" value="SJZ35897.1"/>
    <property type="molecule type" value="Genomic_DNA"/>
</dbReference>
<name>A0A1T4K0R5_9FIRM</name>
<organism evidence="1 2">
    <name type="scientific">Eubacterium coprostanoligenes</name>
    <dbReference type="NCBI Taxonomy" id="290054"/>
    <lineage>
        <taxon>Bacteria</taxon>
        <taxon>Bacillati</taxon>
        <taxon>Bacillota</taxon>
        <taxon>Clostridia</taxon>
        <taxon>Eubacteriales</taxon>
        <taxon>Eubacteriaceae</taxon>
        <taxon>Eubacterium</taxon>
    </lineage>
</organism>
<dbReference type="AlphaFoldDB" id="A0A1T4K0R5"/>
<accession>A0A1T4K0R5</accession>
<evidence type="ECO:0000313" key="2">
    <source>
        <dbReference type="Proteomes" id="UP000190657"/>
    </source>
</evidence>
<proteinExistence type="predicted"/>
<dbReference type="Proteomes" id="UP000190657">
    <property type="component" value="Unassembled WGS sequence"/>
</dbReference>
<gene>
    <name evidence="1" type="ORF">SAMN02745114_00216</name>
</gene>
<protein>
    <submittedName>
        <fullName evidence="1">Uncharacterized protein</fullName>
    </submittedName>
</protein>
<keyword evidence="2" id="KW-1185">Reference proteome</keyword>
<dbReference type="STRING" id="290054.SAMN02745114_00216"/>
<evidence type="ECO:0000313" key="1">
    <source>
        <dbReference type="EMBL" id="SJZ35897.1"/>
    </source>
</evidence>
<reference evidence="1 2" key="1">
    <citation type="submission" date="2017-02" db="EMBL/GenBank/DDBJ databases">
        <authorList>
            <person name="Peterson S.W."/>
        </authorList>
    </citation>
    <scope>NUCLEOTIDE SEQUENCE [LARGE SCALE GENOMIC DNA]</scope>
    <source>
        <strain evidence="1 2">ATCC 51222</strain>
    </source>
</reference>
<sequence>MYVNLGKVSTNDEVIINTENISRIYKKGVNLNNMVSHPFKYSIYMNDGKNLEISLTPSDNRVFLQLLEDIDYKEIDLNNAQIQLF</sequence>
<dbReference type="RefSeq" id="WP_078767722.1">
    <property type="nucleotide sequence ID" value="NZ_FUWW01000002.1"/>
</dbReference>